<keyword evidence="3" id="KW-1185">Reference proteome</keyword>
<name>A0A420HGJ4_9PEZI</name>
<comment type="caution">
    <text evidence="2">The sequence shown here is derived from an EMBL/GenBank/DDBJ whole genome shotgun (WGS) entry which is preliminary data.</text>
</comment>
<gene>
    <name evidence="2" type="ORF">OnM2_080062</name>
</gene>
<evidence type="ECO:0000256" key="1">
    <source>
        <dbReference type="SAM" id="SignalP"/>
    </source>
</evidence>
<dbReference type="EMBL" id="MCFK01008092">
    <property type="protein sequence ID" value="RKF56513.1"/>
    <property type="molecule type" value="Genomic_DNA"/>
</dbReference>
<feature type="chain" id="PRO_5019481643" evidence="1">
    <location>
        <begin position="23"/>
        <end position="203"/>
    </location>
</feature>
<sequence length="203" mass="22701">MLFRTSTVLLTLCLLYAGCGSAMLGVATMGQVNNSEITICENEIYSTKEINDAVSEGHQELTKCNTDQNPRTIDPYIPKRDKPGCYTKITQPFYVKYIKYSVNLSNRAVVIFDSYGTLVDVALRTPRRDAKQDLYFDFTPCTQGSLGTHRKSSENTKGSLDTDMKLVPKIKYGYGDARGSLDTRRKLVSTNIYGYGGREESLI</sequence>
<accession>A0A420HGJ4</accession>
<evidence type="ECO:0000313" key="2">
    <source>
        <dbReference type="EMBL" id="RKF56513.1"/>
    </source>
</evidence>
<dbReference type="Proteomes" id="UP000286134">
    <property type="component" value="Unassembled WGS sequence"/>
</dbReference>
<evidence type="ECO:0000313" key="3">
    <source>
        <dbReference type="Proteomes" id="UP000286134"/>
    </source>
</evidence>
<organism evidence="2 3">
    <name type="scientific">Erysiphe neolycopersici</name>
    <dbReference type="NCBI Taxonomy" id="212602"/>
    <lineage>
        <taxon>Eukaryota</taxon>
        <taxon>Fungi</taxon>
        <taxon>Dikarya</taxon>
        <taxon>Ascomycota</taxon>
        <taxon>Pezizomycotina</taxon>
        <taxon>Leotiomycetes</taxon>
        <taxon>Erysiphales</taxon>
        <taxon>Erysiphaceae</taxon>
        <taxon>Erysiphe</taxon>
    </lineage>
</organism>
<proteinExistence type="predicted"/>
<feature type="signal peptide" evidence="1">
    <location>
        <begin position="1"/>
        <end position="22"/>
    </location>
</feature>
<reference evidence="2 3" key="1">
    <citation type="journal article" date="2018" name="BMC Genomics">
        <title>Comparative genome analyses reveal sequence features reflecting distinct modes of host-adaptation between dicot and monocot powdery mildew.</title>
        <authorList>
            <person name="Wu Y."/>
            <person name="Ma X."/>
            <person name="Pan Z."/>
            <person name="Kale S.D."/>
            <person name="Song Y."/>
            <person name="King H."/>
            <person name="Zhang Q."/>
            <person name="Presley C."/>
            <person name="Deng X."/>
            <person name="Wei C.I."/>
            <person name="Xiao S."/>
        </authorList>
    </citation>
    <scope>NUCLEOTIDE SEQUENCE [LARGE SCALE GENOMIC DNA]</scope>
    <source>
        <strain evidence="2">UMSG2</strain>
    </source>
</reference>
<protein>
    <submittedName>
        <fullName evidence="2">Uncharacterized protein</fullName>
    </submittedName>
</protein>
<keyword evidence="1" id="KW-0732">Signal</keyword>
<dbReference type="AlphaFoldDB" id="A0A420HGJ4"/>